<gene>
    <name evidence="4" type="ORF">P689_122113</name>
</gene>
<dbReference type="InterPro" id="IPR037284">
    <property type="entry name" value="SUF_FeS_clus_asmbl_SufBD_sf"/>
</dbReference>
<dbReference type="EMBL" id="AWXV01000004">
    <property type="protein sequence ID" value="KIE63944.1"/>
    <property type="molecule type" value="Genomic_DNA"/>
</dbReference>
<accession>A0A0C1V681</accession>
<dbReference type="PANTHER" id="PTHR30508:SF1">
    <property type="entry name" value="UPF0051 PROTEIN ABCI8, CHLOROPLASTIC-RELATED"/>
    <property type="match status" value="1"/>
</dbReference>
<comment type="caution">
    <text evidence="4">The sequence shown here is derived from an EMBL/GenBank/DDBJ whole genome shotgun (WGS) entry which is preliminary data.</text>
</comment>
<evidence type="ECO:0000259" key="2">
    <source>
        <dbReference type="Pfam" id="PF01458"/>
    </source>
</evidence>
<dbReference type="InterPro" id="IPR000825">
    <property type="entry name" value="SUF_FeS_clus_asmbl_SufBD_core"/>
</dbReference>
<dbReference type="GO" id="GO:0016226">
    <property type="term" value="P:iron-sulfur cluster assembly"/>
    <property type="evidence" value="ECO:0007669"/>
    <property type="project" value="InterPro"/>
</dbReference>
<evidence type="ECO:0000313" key="4">
    <source>
        <dbReference type="EMBL" id="KIE63944.1"/>
    </source>
</evidence>
<dbReference type="NCBIfam" id="NF008773">
    <property type="entry name" value="PRK11814.1"/>
    <property type="match status" value="1"/>
</dbReference>
<dbReference type="InterPro" id="IPR045595">
    <property type="entry name" value="SufBD_N"/>
</dbReference>
<dbReference type="SUPFAM" id="SSF101960">
    <property type="entry name" value="Stabilizer of iron transporter SufD"/>
    <property type="match status" value="1"/>
</dbReference>
<dbReference type="OrthoDB" id="9803529at2"/>
<dbReference type="Pfam" id="PF19295">
    <property type="entry name" value="SufBD_N"/>
    <property type="match status" value="1"/>
</dbReference>
<comment type="similarity">
    <text evidence="1">Belongs to the iron-sulfur cluster assembly SufBD family.</text>
</comment>
<organism evidence="4 5">
    <name type="scientific">Candidatus Riesia pediculischaeffi PTSU</name>
    <dbReference type="NCBI Taxonomy" id="1401651"/>
    <lineage>
        <taxon>Bacteria</taxon>
        <taxon>Pseudomonadati</taxon>
        <taxon>Pseudomonadota</taxon>
        <taxon>Gammaproteobacteria</taxon>
        <taxon>Enterobacterales</taxon>
        <taxon>Enterobacteriaceae</taxon>
        <taxon>Candidatus Riesia</taxon>
    </lineage>
</organism>
<dbReference type="PATRIC" id="fig|1401651.3.peg.377"/>
<dbReference type="HOGENOM" id="CLU_026231_0_0_6"/>
<sequence>MYKKIKNLSKINKSSFKELYKYGFSTPVTSDKTNIGISEETIYQISERRNEPRWMLNFRLQSYKKWLDMEEPHWLNGYYPRINYQNYIYYSSPFLKQNKIDSKNSQKDFSIKDVSVNNDGHIVRKEVENTFKKLGVPIEKDSNVAVDAVFDSVSVFTTYKKDLEKIGIIFCSFNQAIHRYPELVKKYLGSVVPNDDNFFASLNSAVASDGTFIYVPKYTRCPIELSTYFRINEKDTGQFERTILIADEGSELSYLEGCSAPIRKRYQLHAAVVEVVVHEKAKVKYSTIQNWFPGEKDKQNGILNFVTKRAACIGSYSNMSWIQSEIGSAITWKYPSVILKGDNSVGEFYSISTTNGNQQADTGTKMIHIGKNTSSIIISKGIASDESINTYRGLVKISKNSSFSRNYTQCDSLLVGNESSSHTFPSIVVENNTSQLAHEATTSKISEEQIFYFLQRGINREDAISIIINGFCRDIFSKFPLEFSAEVQDLLRRNLKNG</sequence>
<dbReference type="PANTHER" id="PTHR30508">
    <property type="entry name" value="FES CLUSTER ASSEMBLY PROTEIN SUF"/>
    <property type="match status" value="1"/>
</dbReference>
<dbReference type="Pfam" id="PF01458">
    <property type="entry name" value="SUFBD_core"/>
    <property type="match status" value="1"/>
</dbReference>
<reference evidence="4 5" key="1">
    <citation type="journal article" date="2014" name="G3 (Bethesda)">
        <title>Genome sequence of Candidatus Riesia pediculischaeffi, endosymbiont of chimpanzee lice, and genomic comparison of recently acquired endosymbionts from human and chimpanzee lice.</title>
        <authorList>
            <person name="Boyd B.M."/>
            <person name="Allen J.M."/>
            <person name="de Crecy-Lagard V."/>
            <person name="Reed D.L."/>
        </authorList>
    </citation>
    <scope>NUCLEOTIDE SEQUENCE [LARGE SCALE GENOMIC DNA]</scope>
    <source>
        <strain evidence="4 5">PTSU</strain>
    </source>
</reference>
<evidence type="ECO:0000259" key="3">
    <source>
        <dbReference type="Pfam" id="PF19295"/>
    </source>
</evidence>
<name>A0A0C1V681_9ENTR</name>
<evidence type="ECO:0000313" key="5">
    <source>
        <dbReference type="Proteomes" id="UP000054529"/>
    </source>
</evidence>
<dbReference type="InterPro" id="IPR010231">
    <property type="entry name" value="SUF_FeS_clus_asmbl_SufB"/>
</dbReference>
<protein>
    <submittedName>
        <fullName evidence="4">Iron-sulfur cluster assembly protein SufB</fullName>
    </submittedName>
</protein>
<evidence type="ECO:0000256" key="1">
    <source>
        <dbReference type="ARBA" id="ARBA00043967"/>
    </source>
</evidence>
<feature type="domain" description="SUF system FeS cluster assembly SufBD N-terminal" evidence="3">
    <location>
        <begin position="165"/>
        <end position="219"/>
    </location>
</feature>
<dbReference type="Proteomes" id="UP000054529">
    <property type="component" value="Unassembled WGS sequence"/>
</dbReference>
<dbReference type="InterPro" id="IPR055346">
    <property type="entry name" value="Fe-S_cluster_assembly_SufBD"/>
</dbReference>
<dbReference type="AlphaFoldDB" id="A0A0C1V681"/>
<feature type="domain" description="SUF system FeS cluster assembly SufBD core" evidence="2">
    <location>
        <begin position="229"/>
        <end position="471"/>
    </location>
</feature>
<proteinExistence type="inferred from homology"/>
<dbReference type="RefSeq" id="WP_042524701.1">
    <property type="nucleotide sequence ID" value="NZ_AWXV01000004.1"/>
</dbReference>
<dbReference type="NCBIfam" id="TIGR01980">
    <property type="entry name" value="sufB"/>
    <property type="match status" value="1"/>
</dbReference>